<evidence type="ECO:0000313" key="1">
    <source>
        <dbReference type="EMBL" id="CAD8090414.1"/>
    </source>
</evidence>
<comment type="caution">
    <text evidence="1">The sequence shown here is derived from an EMBL/GenBank/DDBJ whole genome shotgun (WGS) entry which is preliminary data.</text>
</comment>
<dbReference type="Proteomes" id="UP000688137">
    <property type="component" value="Unassembled WGS sequence"/>
</dbReference>
<gene>
    <name evidence="1" type="ORF">PPRIM_AZ9-3.1.T0860023</name>
</gene>
<accession>A0A8S1NTV8</accession>
<protein>
    <submittedName>
        <fullName evidence="1">Uncharacterized protein</fullName>
    </submittedName>
</protein>
<name>A0A8S1NTV8_PARPR</name>
<keyword evidence="2" id="KW-1185">Reference proteome</keyword>
<dbReference type="AlphaFoldDB" id="A0A8S1NTV8"/>
<evidence type="ECO:0000313" key="2">
    <source>
        <dbReference type="Proteomes" id="UP000688137"/>
    </source>
</evidence>
<sequence>MYQISSFWNNLKNKVQNLVEVQNNNNKDKRIICIQNFLLKELNLNHKGKDHQIEKLVFVRDSQLNIGSIQCQNCFQQQEQIKDYQYSLDLLKILEDVYYFIDQVSTQFKNDQQYQEEQPYHQLKIFQVMKETFDIKSINKDIIWKINTCILEIESRLYFSMENTLEYFGKIHYQNMNRVQMNRFIQNIKNQQKQINPYRSYIKLLPTIISIRKFHPQSEYIYQQTVSYQYLAILINYQIIIYNIKSGVKFSKVNVDYENNKIILFKFTKDEKYLVFAYEKPNHLIIYNMKEKIILNLQDQQPCLYMACQEYINLNYLILYNQNLTLKKCISLEYQTSNNFELINKFSFQEKQIQTFIFYDKMEKKWKSFIRNDYGSIATKKIQITKKFKLQLVQTTRMNRLYYTLISNQKKKIRKVTTQDQYQLNTYFLSKDETFIISSSLSFYEISTGKITFQIRLSENEELQDVQLEDDKVKILTWDNLYIYDQISQKKTNS</sequence>
<organism evidence="1 2">
    <name type="scientific">Paramecium primaurelia</name>
    <dbReference type="NCBI Taxonomy" id="5886"/>
    <lineage>
        <taxon>Eukaryota</taxon>
        <taxon>Sar</taxon>
        <taxon>Alveolata</taxon>
        <taxon>Ciliophora</taxon>
        <taxon>Intramacronucleata</taxon>
        <taxon>Oligohymenophorea</taxon>
        <taxon>Peniculida</taxon>
        <taxon>Parameciidae</taxon>
        <taxon>Paramecium</taxon>
    </lineage>
</organism>
<dbReference type="OMA" id="ISIRKFH"/>
<proteinExistence type="predicted"/>
<dbReference type="EMBL" id="CAJJDM010000089">
    <property type="protein sequence ID" value="CAD8090414.1"/>
    <property type="molecule type" value="Genomic_DNA"/>
</dbReference>
<reference evidence="1" key="1">
    <citation type="submission" date="2021-01" db="EMBL/GenBank/DDBJ databases">
        <authorList>
            <consortium name="Genoscope - CEA"/>
            <person name="William W."/>
        </authorList>
    </citation>
    <scope>NUCLEOTIDE SEQUENCE</scope>
</reference>